<feature type="compositionally biased region" description="Basic and acidic residues" evidence="1">
    <location>
        <begin position="1"/>
        <end position="11"/>
    </location>
</feature>
<dbReference type="Proteomes" id="UP000410492">
    <property type="component" value="Unassembled WGS sequence"/>
</dbReference>
<evidence type="ECO:0000313" key="2">
    <source>
        <dbReference type="EMBL" id="VEN59654.1"/>
    </source>
</evidence>
<proteinExistence type="predicted"/>
<name>A0A653DI27_CALMS</name>
<keyword evidence="3" id="KW-1185">Reference proteome</keyword>
<evidence type="ECO:0000313" key="3">
    <source>
        <dbReference type="Proteomes" id="UP000410492"/>
    </source>
</evidence>
<feature type="non-terminal residue" evidence="2">
    <location>
        <position position="1"/>
    </location>
</feature>
<dbReference type="EMBL" id="CAACVG010012118">
    <property type="protein sequence ID" value="VEN59654.1"/>
    <property type="molecule type" value="Genomic_DNA"/>
</dbReference>
<gene>
    <name evidence="2" type="ORF">CALMAC_LOCUS17595</name>
</gene>
<dbReference type="OrthoDB" id="300500at2759"/>
<feature type="region of interest" description="Disordered" evidence="1">
    <location>
        <begin position="1"/>
        <end position="30"/>
    </location>
</feature>
<protein>
    <submittedName>
        <fullName evidence="2">Uncharacterized protein</fullName>
    </submittedName>
</protein>
<reference evidence="2 3" key="1">
    <citation type="submission" date="2019-01" db="EMBL/GenBank/DDBJ databases">
        <authorList>
            <person name="Sayadi A."/>
        </authorList>
    </citation>
    <scope>NUCLEOTIDE SEQUENCE [LARGE SCALE GENOMIC DNA]</scope>
</reference>
<organism evidence="2 3">
    <name type="scientific">Callosobruchus maculatus</name>
    <name type="common">Southern cowpea weevil</name>
    <name type="synonym">Pulse bruchid</name>
    <dbReference type="NCBI Taxonomy" id="64391"/>
    <lineage>
        <taxon>Eukaryota</taxon>
        <taxon>Metazoa</taxon>
        <taxon>Ecdysozoa</taxon>
        <taxon>Arthropoda</taxon>
        <taxon>Hexapoda</taxon>
        <taxon>Insecta</taxon>
        <taxon>Pterygota</taxon>
        <taxon>Neoptera</taxon>
        <taxon>Endopterygota</taxon>
        <taxon>Coleoptera</taxon>
        <taxon>Polyphaga</taxon>
        <taxon>Cucujiformia</taxon>
        <taxon>Chrysomeloidea</taxon>
        <taxon>Chrysomelidae</taxon>
        <taxon>Bruchinae</taxon>
        <taxon>Bruchini</taxon>
        <taxon>Callosobruchus</taxon>
    </lineage>
</organism>
<evidence type="ECO:0000256" key="1">
    <source>
        <dbReference type="SAM" id="MobiDB-lite"/>
    </source>
</evidence>
<dbReference type="AlphaFoldDB" id="A0A653DI27"/>
<sequence length="148" mass="17192">SYQIENNERKFQPPGQERLTNTPRNVQKGCYDTGDGYYDPSKQYVMKNGHVLRIVTKEEEDLIKRLFMCNADKSVGFKPDLYEYWTTGSSKEHPKISSDVDLSKTHDIELLKTQEPVKRHSNTVHTPNYTGTESRLTLYTCLDESFYS</sequence>
<accession>A0A653DI27</accession>